<dbReference type="Proteomes" id="UP001261624">
    <property type="component" value="Unassembled WGS sequence"/>
</dbReference>
<dbReference type="InterPro" id="IPR004553">
    <property type="entry name" value="HMG_CoA_Rdtase_bac-typ"/>
</dbReference>
<evidence type="ECO:0000256" key="1">
    <source>
        <dbReference type="ARBA" id="ARBA00007661"/>
    </source>
</evidence>
<accession>A0ABU3E067</accession>
<organism evidence="4 5">
    <name type="scientific">Autumnicola patrickiae</name>
    <dbReference type="NCBI Taxonomy" id="3075591"/>
    <lineage>
        <taxon>Bacteria</taxon>
        <taxon>Pseudomonadati</taxon>
        <taxon>Bacteroidota</taxon>
        <taxon>Flavobacteriia</taxon>
        <taxon>Flavobacteriales</taxon>
        <taxon>Flavobacteriaceae</taxon>
        <taxon>Autumnicola</taxon>
    </lineage>
</organism>
<evidence type="ECO:0000313" key="5">
    <source>
        <dbReference type="Proteomes" id="UP001261624"/>
    </source>
</evidence>
<dbReference type="PRINTS" id="PR00071">
    <property type="entry name" value="HMGCOARDTASE"/>
</dbReference>
<dbReference type="InterPro" id="IPR023074">
    <property type="entry name" value="HMG_CoA_Rdtase_cat_sf"/>
</dbReference>
<comment type="pathway">
    <text evidence="3">Metabolic intermediate metabolism; (R)-mevalonate degradation; (S)-3-hydroxy-3-methylglutaryl-CoA from (R)-mevalonate: step 1/1.</text>
</comment>
<dbReference type="EMBL" id="JAVRHM010000005">
    <property type="protein sequence ID" value="MDT0689393.1"/>
    <property type="molecule type" value="Genomic_DNA"/>
</dbReference>
<protein>
    <recommendedName>
        <fullName evidence="3">3-hydroxy-3-methylglutaryl coenzyme A reductase</fullName>
        <shortName evidence="3">HMG-CoA reductase</shortName>
        <ecNumber evidence="3">1.1.1.88</ecNumber>
    </recommendedName>
</protein>
<dbReference type="Pfam" id="PF00368">
    <property type="entry name" value="HMG-CoA_red"/>
    <property type="match status" value="1"/>
</dbReference>
<dbReference type="InterPro" id="IPR023076">
    <property type="entry name" value="HMG_CoA_Rdtase_CS"/>
</dbReference>
<evidence type="ECO:0000256" key="3">
    <source>
        <dbReference type="RuleBase" id="RU361219"/>
    </source>
</evidence>
<comment type="caution">
    <text evidence="4">The sequence shown here is derived from an EMBL/GenBank/DDBJ whole genome shotgun (WGS) entry which is preliminary data.</text>
</comment>
<dbReference type="SUPFAM" id="SSF56542">
    <property type="entry name" value="Substrate-binding domain of HMG-CoA reductase"/>
    <property type="match status" value="1"/>
</dbReference>
<name>A0ABU3E067_9FLAO</name>
<dbReference type="InterPro" id="IPR009029">
    <property type="entry name" value="HMG_CoA_Rdtase_sub-bd_dom_sf"/>
</dbReference>
<dbReference type="RefSeq" id="WP_311682901.1">
    <property type="nucleotide sequence ID" value="NZ_JAVRHM010000005.1"/>
</dbReference>
<dbReference type="PROSITE" id="PS00066">
    <property type="entry name" value="HMG_COA_REDUCTASE_1"/>
    <property type="match status" value="1"/>
</dbReference>
<keyword evidence="2 3" id="KW-0560">Oxidoreductase</keyword>
<dbReference type="PANTHER" id="PTHR10572:SF24">
    <property type="entry name" value="3-HYDROXY-3-METHYLGLUTARYL-COENZYME A REDUCTASE"/>
    <property type="match status" value="1"/>
</dbReference>
<dbReference type="InterPro" id="IPR002202">
    <property type="entry name" value="HMG_CoA_Rdtase"/>
</dbReference>
<keyword evidence="3" id="KW-0520">NAD</keyword>
<dbReference type="NCBIfam" id="TIGR00532">
    <property type="entry name" value="HMG_CoA_R_NAD"/>
    <property type="match status" value="1"/>
</dbReference>
<evidence type="ECO:0000313" key="4">
    <source>
        <dbReference type="EMBL" id="MDT0689393.1"/>
    </source>
</evidence>
<dbReference type="Gene3D" id="1.10.8.660">
    <property type="match status" value="1"/>
</dbReference>
<comment type="catalytic activity">
    <reaction evidence="3">
        <text>(R)-mevalonate + 2 NAD(+) + CoA = (3S)-3-hydroxy-3-methylglutaryl-CoA + 2 NADH + 2 H(+)</text>
        <dbReference type="Rhea" id="RHEA:14833"/>
        <dbReference type="ChEBI" id="CHEBI:15378"/>
        <dbReference type="ChEBI" id="CHEBI:36464"/>
        <dbReference type="ChEBI" id="CHEBI:43074"/>
        <dbReference type="ChEBI" id="CHEBI:57287"/>
        <dbReference type="ChEBI" id="CHEBI:57540"/>
        <dbReference type="ChEBI" id="CHEBI:57945"/>
        <dbReference type="EC" id="1.1.1.88"/>
    </reaction>
</comment>
<proteinExistence type="inferred from homology"/>
<sequence>MTEPVAGFSKFSKEEKIQWLSNLYLNNDSEAVKVLKQYWNEDEKLQQLHDEFTENTISNFYLPFGLAPNFLINGNLLAIPMAIEESSVIAAASKAAKFWGSRGGFKATVLNTKKVGQVHFIYNGDFRKFESFFKELKPRLLDAVKPITKNMEKRGGGVLEIELKDKTAALENYYQLHCNFDTRDSMGANFINSCLEKFAEMLQNEAQNYADFTAEEKDIEILMSILSNYVPECLVRAEVSCPLDELSDSPELDGQEFADKFLRAIRIAEIEKYRAVTHNKGIMNGVDAVVLATGNDFRAVEAGIHAYASKDGQYTSLTHASVENEIFKFWIEIPLALGTVGGLTSLHPLVKLALQILQKPSAEDLMKIVAVAGLAQNFGAVKSLITTGIQQGHMKMHLMNILNQQQATPQEKETIIDYFRKNTVSHNSVIDQLEKLRQQ</sequence>
<dbReference type="PANTHER" id="PTHR10572">
    <property type="entry name" value="3-HYDROXY-3-METHYLGLUTARYL-COENZYME A REDUCTASE"/>
    <property type="match status" value="1"/>
</dbReference>
<dbReference type="CDD" id="cd00644">
    <property type="entry name" value="HMG-CoA_reductase_classII"/>
    <property type="match status" value="1"/>
</dbReference>
<dbReference type="EC" id="1.1.1.88" evidence="3"/>
<dbReference type="SUPFAM" id="SSF55035">
    <property type="entry name" value="NAD-binding domain of HMG-CoA reductase"/>
    <property type="match status" value="1"/>
</dbReference>
<evidence type="ECO:0000256" key="2">
    <source>
        <dbReference type="ARBA" id="ARBA00023002"/>
    </source>
</evidence>
<dbReference type="PROSITE" id="PS50065">
    <property type="entry name" value="HMG_COA_REDUCTASE_4"/>
    <property type="match status" value="1"/>
</dbReference>
<dbReference type="InterPro" id="IPR009023">
    <property type="entry name" value="HMG_CoA_Rdtase_NAD(P)-bd_sf"/>
</dbReference>
<comment type="similarity">
    <text evidence="1 3">Belongs to the HMG-CoA reductase family.</text>
</comment>
<gene>
    <name evidence="4" type="ORF">RM549_06325</name>
</gene>
<keyword evidence="5" id="KW-1185">Reference proteome</keyword>
<dbReference type="Gene3D" id="3.90.770.10">
    <property type="entry name" value="3-hydroxy-3-methylglutaryl-coenzyme A Reductase, Chain A, domain 2"/>
    <property type="match status" value="2"/>
</dbReference>
<dbReference type="GO" id="GO:0140643">
    <property type="term" value="F:hydroxymethylglutaryl-CoA reductase (NADH) activity"/>
    <property type="evidence" value="ECO:0007669"/>
    <property type="project" value="UniProtKB-EC"/>
</dbReference>
<reference evidence="4 5" key="1">
    <citation type="submission" date="2023-09" db="EMBL/GenBank/DDBJ databases">
        <authorList>
            <person name="Rey-Velasco X."/>
        </authorList>
    </citation>
    <scope>NUCLEOTIDE SEQUENCE [LARGE SCALE GENOMIC DNA]</scope>
    <source>
        <strain evidence="4 5">F188</strain>
    </source>
</reference>